<evidence type="ECO:0000256" key="2">
    <source>
        <dbReference type="ARBA" id="ARBA00022475"/>
    </source>
</evidence>
<feature type="transmembrane region" description="Helical" evidence="6">
    <location>
        <begin position="27"/>
        <end position="50"/>
    </location>
</feature>
<dbReference type="Proteomes" id="UP001595616">
    <property type="component" value="Unassembled WGS sequence"/>
</dbReference>
<evidence type="ECO:0000256" key="6">
    <source>
        <dbReference type="SAM" id="Phobius"/>
    </source>
</evidence>
<organism evidence="7 8">
    <name type="scientific">Lacihabitans lacunae</name>
    <dbReference type="NCBI Taxonomy" id="1028214"/>
    <lineage>
        <taxon>Bacteria</taxon>
        <taxon>Pseudomonadati</taxon>
        <taxon>Bacteroidota</taxon>
        <taxon>Cytophagia</taxon>
        <taxon>Cytophagales</taxon>
        <taxon>Leadbetterellaceae</taxon>
        <taxon>Lacihabitans</taxon>
    </lineage>
</organism>
<dbReference type="PANTHER" id="PTHR30213:SF1">
    <property type="entry name" value="INNER MEMBRANE PROTEIN YHJD"/>
    <property type="match status" value="1"/>
</dbReference>
<feature type="transmembrane region" description="Helical" evidence="6">
    <location>
        <begin position="210"/>
        <end position="229"/>
    </location>
</feature>
<evidence type="ECO:0000256" key="3">
    <source>
        <dbReference type="ARBA" id="ARBA00022692"/>
    </source>
</evidence>
<evidence type="ECO:0000313" key="8">
    <source>
        <dbReference type="Proteomes" id="UP001595616"/>
    </source>
</evidence>
<reference evidence="8" key="1">
    <citation type="journal article" date="2019" name="Int. J. Syst. Evol. Microbiol.">
        <title>The Global Catalogue of Microorganisms (GCM) 10K type strain sequencing project: providing services to taxonomists for standard genome sequencing and annotation.</title>
        <authorList>
            <consortium name="The Broad Institute Genomics Platform"/>
            <consortium name="The Broad Institute Genome Sequencing Center for Infectious Disease"/>
            <person name="Wu L."/>
            <person name="Ma J."/>
        </authorList>
    </citation>
    <scope>NUCLEOTIDE SEQUENCE [LARGE SCALE GENOMIC DNA]</scope>
    <source>
        <strain evidence="8">CECT 7956</strain>
    </source>
</reference>
<comment type="subcellular location">
    <subcellularLocation>
        <location evidence="1">Cell membrane</location>
        <topology evidence="1">Multi-pass membrane protein</topology>
    </subcellularLocation>
</comment>
<dbReference type="RefSeq" id="WP_379836150.1">
    <property type="nucleotide sequence ID" value="NZ_JBHRYQ010000001.1"/>
</dbReference>
<gene>
    <name evidence="7" type="ORF">ACFOOI_06085</name>
</gene>
<keyword evidence="2" id="KW-1003">Cell membrane</keyword>
<feature type="transmembrane region" description="Helical" evidence="6">
    <location>
        <begin position="175"/>
        <end position="198"/>
    </location>
</feature>
<evidence type="ECO:0000256" key="1">
    <source>
        <dbReference type="ARBA" id="ARBA00004651"/>
    </source>
</evidence>
<keyword evidence="8" id="KW-1185">Reference proteome</keyword>
<name>A0ABV7YUH1_9BACT</name>
<dbReference type="PANTHER" id="PTHR30213">
    <property type="entry name" value="INNER MEMBRANE PROTEIN YHJD"/>
    <property type="match status" value="1"/>
</dbReference>
<evidence type="ECO:0000256" key="5">
    <source>
        <dbReference type="ARBA" id="ARBA00023136"/>
    </source>
</evidence>
<feature type="transmembrane region" description="Helical" evidence="6">
    <location>
        <begin position="89"/>
        <end position="108"/>
    </location>
</feature>
<feature type="transmembrane region" description="Helical" evidence="6">
    <location>
        <begin position="241"/>
        <end position="264"/>
    </location>
</feature>
<feature type="transmembrane region" description="Helical" evidence="6">
    <location>
        <begin position="136"/>
        <end position="155"/>
    </location>
</feature>
<evidence type="ECO:0000256" key="4">
    <source>
        <dbReference type="ARBA" id="ARBA00022989"/>
    </source>
</evidence>
<keyword evidence="4 6" id="KW-1133">Transmembrane helix</keyword>
<protein>
    <submittedName>
        <fullName evidence="7">YihY/virulence factor BrkB family protein</fullName>
    </submittedName>
</protein>
<proteinExistence type="predicted"/>
<sequence length="293" mass="32836">MKNIFIALKLSIVNFFDYKIQKKAASLAYYTSFAIAPIFYFIIKLGSIFFGKEIINGQLFLKLQTFLGFEIAEMLQNILSKTIIEGQSVVATVVGLGALLFAATGVFIEMQDSINDIWKVEVNPNNNILSFFKNRLLSFSIVVTMGFLFLVAMIINSAIEILLDSINLQLTNFSIIFTTIFNYLVMTFIISVLFFLIFKVLPDVKYNTKVSFSGAVVTTVLFLLGRFGIGFYLSNSNMNSVFGAAGAFVILLSWVYYTSIILYFGAAYTMNLANTIKCKITTNDYAKKVKTTK</sequence>
<keyword evidence="5 6" id="KW-0472">Membrane</keyword>
<dbReference type="InterPro" id="IPR017039">
    <property type="entry name" value="Virul_fac_BrkB"/>
</dbReference>
<evidence type="ECO:0000313" key="7">
    <source>
        <dbReference type="EMBL" id="MFC3810214.1"/>
    </source>
</evidence>
<accession>A0ABV7YUH1</accession>
<comment type="caution">
    <text evidence="7">The sequence shown here is derived from an EMBL/GenBank/DDBJ whole genome shotgun (WGS) entry which is preliminary data.</text>
</comment>
<dbReference type="EMBL" id="JBHRYQ010000001">
    <property type="protein sequence ID" value="MFC3810214.1"/>
    <property type="molecule type" value="Genomic_DNA"/>
</dbReference>
<dbReference type="PIRSF" id="PIRSF035875">
    <property type="entry name" value="RNase_BN"/>
    <property type="match status" value="1"/>
</dbReference>
<dbReference type="Pfam" id="PF03631">
    <property type="entry name" value="Virul_fac_BrkB"/>
    <property type="match status" value="1"/>
</dbReference>
<keyword evidence="3 6" id="KW-0812">Transmembrane</keyword>